<gene>
    <name evidence="2" type="ORF">CEP52_006614</name>
</gene>
<name>A0A428TS44_9HYPO</name>
<keyword evidence="1" id="KW-0812">Transmembrane</keyword>
<evidence type="ECO:0000313" key="3">
    <source>
        <dbReference type="Proteomes" id="UP000287144"/>
    </source>
</evidence>
<proteinExistence type="predicted"/>
<dbReference type="STRING" id="1325735.A0A428TS44"/>
<keyword evidence="1" id="KW-0472">Membrane</keyword>
<keyword evidence="1" id="KW-1133">Transmembrane helix</keyword>
<accession>A0A428TS44</accession>
<protein>
    <submittedName>
        <fullName evidence="2">Uncharacterized protein</fullName>
    </submittedName>
</protein>
<organism evidence="2 3">
    <name type="scientific">Fusarium oligoseptatum</name>
    <dbReference type="NCBI Taxonomy" id="2604345"/>
    <lineage>
        <taxon>Eukaryota</taxon>
        <taxon>Fungi</taxon>
        <taxon>Dikarya</taxon>
        <taxon>Ascomycota</taxon>
        <taxon>Pezizomycotina</taxon>
        <taxon>Sordariomycetes</taxon>
        <taxon>Hypocreomycetidae</taxon>
        <taxon>Hypocreales</taxon>
        <taxon>Nectriaceae</taxon>
        <taxon>Fusarium</taxon>
        <taxon>Fusarium solani species complex</taxon>
    </lineage>
</organism>
<dbReference type="AlphaFoldDB" id="A0A428TS44"/>
<feature type="transmembrane region" description="Helical" evidence="1">
    <location>
        <begin position="93"/>
        <end position="113"/>
    </location>
</feature>
<comment type="caution">
    <text evidence="2">The sequence shown here is derived from an EMBL/GenBank/DDBJ whole genome shotgun (WGS) entry which is preliminary data.</text>
</comment>
<evidence type="ECO:0000256" key="1">
    <source>
        <dbReference type="SAM" id="Phobius"/>
    </source>
</evidence>
<dbReference type="EMBL" id="NKCK01000056">
    <property type="protein sequence ID" value="RSM04856.1"/>
    <property type="molecule type" value="Genomic_DNA"/>
</dbReference>
<feature type="transmembrane region" description="Helical" evidence="1">
    <location>
        <begin position="125"/>
        <end position="150"/>
    </location>
</feature>
<evidence type="ECO:0000313" key="2">
    <source>
        <dbReference type="EMBL" id="RSM04856.1"/>
    </source>
</evidence>
<dbReference type="Proteomes" id="UP000287144">
    <property type="component" value="Unassembled WGS sequence"/>
</dbReference>
<keyword evidence="3" id="KW-1185">Reference proteome</keyword>
<sequence>MSSTTPVVAESRLWRALFALPILTLAGFMLRAFAMGEPIAPVLEKMLENSEFTWDGGSVKILKEFYGIPLLDEIFAHITVAFAQLQFFSDPKAYWHSLVFLTDFAGMYMVFLIEGYRPANKFPLVRFPLIIPLLSQLMGIGVVAPIYFFFFLRFYAGV</sequence>
<reference evidence="2 3" key="1">
    <citation type="submission" date="2017-06" db="EMBL/GenBank/DDBJ databases">
        <title>Comparative genomic analysis of Ambrosia Fusariam Clade fungi.</title>
        <authorList>
            <person name="Stajich J.E."/>
            <person name="Carrillo J."/>
            <person name="Kijimoto T."/>
            <person name="Eskalen A."/>
            <person name="O'Donnell K."/>
            <person name="Kasson M."/>
        </authorList>
    </citation>
    <scope>NUCLEOTIDE SEQUENCE [LARGE SCALE GENOMIC DNA]</scope>
    <source>
        <strain evidence="2 3">NRRL62579</strain>
    </source>
</reference>